<reference evidence="2 3" key="1">
    <citation type="submission" date="2020-06" db="EMBL/GenBank/DDBJ databases">
        <authorList>
            <person name="Chanama M."/>
        </authorList>
    </citation>
    <scope>NUCLEOTIDE SEQUENCE [LARGE SCALE GENOMIC DNA]</scope>
    <source>
        <strain evidence="2 3">TBRC6557</strain>
    </source>
</reference>
<dbReference type="AlphaFoldDB" id="A0A7Y6MF11"/>
<organism evidence="2 3">
    <name type="scientific">Nonomuraea rhodomycinica</name>
    <dbReference type="NCBI Taxonomy" id="1712872"/>
    <lineage>
        <taxon>Bacteria</taxon>
        <taxon>Bacillati</taxon>
        <taxon>Actinomycetota</taxon>
        <taxon>Actinomycetes</taxon>
        <taxon>Streptosporangiales</taxon>
        <taxon>Streptosporangiaceae</taxon>
        <taxon>Nonomuraea</taxon>
    </lineage>
</organism>
<dbReference type="GO" id="GO:0015066">
    <property type="term" value="F:alpha-amylase inhibitor activity"/>
    <property type="evidence" value="ECO:0007669"/>
    <property type="project" value="InterPro"/>
</dbReference>
<evidence type="ECO:0000313" key="3">
    <source>
        <dbReference type="Proteomes" id="UP000546126"/>
    </source>
</evidence>
<keyword evidence="1" id="KW-0732">Signal</keyword>
<name>A0A7Y6MF11_9ACTN</name>
<feature type="chain" id="PRO_5031492350" description="Alpha amylase inhibitor" evidence="1">
    <location>
        <begin position="29"/>
        <end position="112"/>
    </location>
</feature>
<dbReference type="Gene3D" id="2.60.40.20">
    <property type="entry name" value="Alpha-amylase inhibitor"/>
    <property type="match status" value="1"/>
</dbReference>
<keyword evidence="3" id="KW-1185">Reference proteome</keyword>
<evidence type="ECO:0000313" key="2">
    <source>
        <dbReference type="EMBL" id="NUW46143.1"/>
    </source>
</evidence>
<dbReference type="InterPro" id="IPR036379">
    <property type="entry name" value="A-amylase_inhib_sf"/>
</dbReference>
<comment type="caution">
    <text evidence="2">The sequence shown here is derived from an EMBL/GenBank/DDBJ whole genome shotgun (WGS) entry which is preliminary data.</text>
</comment>
<feature type="signal peptide" evidence="1">
    <location>
        <begin position="1"/>
        <end position="28"/>
    </location>
</feature>
<evidence type="ECO:0000256" key="1">
    <source>
        <dbReference type="SAM" id="SignalP"/>
    </source>
</evidence>
<accession>A0A7Y6MF11</accession>
<gene>
    <name evidence="2" type="ORF">HT134_39430</name>
</gene>
<dbReference type="EMBL" id="JABWGO010000014">
    <property type="protein sequence ID" value="NUW46143.1"/>
    <property type="molecule type" value="Genomic_DNA"/>
</dbReference>
<dbReference type="Proteomes" id="UP000546126">
    <property type="component" value="Unassembled WGS sequence"/>
</dbReference>
<sequence length="112" mass="12027">MFQSTRRIGTALSAAALLIGVTAGQAGADSTRSALATANTFGAAAVPSCVTTRLDSSGYTDKLWVTNNCRYSVRAKVVLAHETDLSCWTYGRGTTKYWSWGWPGRFDGLHDC</sequence>
<proteinExistence type="predicted"/>
<evidence type="ECO:0008006" key="4">
    <source>
        <dbReference type="Google" id="ProtNLM"/>
    </source>
</evidence>
<dbReference type="RefSeq" id="WP_175605592.1">
    <property type="nucleotide sequence ID" value="NZ_JABWGO010000014.1"/>
</dbReference>
<protein>
    <recommendedName>
        <fullName evidence="4">Alpha amylase inhibitor</fullName>
    </recommendedName>
</protein>